<evidence type="ECO:0000313" key="3">
    <source>
        <dbReference type="Proteomes" id="UP000002971"/>
    </source>
</evidence>
<name>F7R2Q0_9LACO</name>
<sequence length="35" mass="3883">MNCKDSLKNKDTNKNPDDFQSTANCPGFCVCMTIV</sequence>
<evidence type="ECO:0000256" key="1">
    <source>
        <dbReference type="SAM" id="MobiDB-lite"/>
    </source>
</evidence>
<dbReference type="AlphaFoldDB" id="F7R2Q0"/>
<comment type="caution">
    <text evidence="2">The sequence shown here is derived from an EMBL/GenBank/DDBJ whole genome shotgun (WGS) entry which is preliminary data.</text>
</comment>
<dbReference type="EMBL" id="AFOJ01000007">
    <property type="protein sequence ID" value="EGM50315.1"/>
    <property type="molecule type" value="Genomic_DNA"/>
</dbReference>
<organism evidence="2 3">
    <name type="scientific">Ligilactobacillus ruminis SPM0211</name>
    <dbReference type="NCBI Taxonomy" id="1040964"/>
    <lineage>
        <taxon>Bacteria</taxon>
        <taxon>Bacillati</taxon>
        <taxon>Bacillota</taxon>
        <taxon>Bacilli</taxon>
        <taxon>Lactobacillales</taxon>
        <taxon>Lactobacillaceae</taxon>
        <taxon>Ligilactobacillus</taxon>
    </lineage>
</organism>
<evidence type="ECO:0000313" key="2">
    <source>
        <dbReference type="EMBL" id="EGM50315.1"/>
    </source>
</evidence>
<reference evidence="2 3" key="1">
    <citation type="journal article" date="2011" name="J. Bacteriol.">
        <title>Genome Sequence of Lactobacillus ruminis SPM0211, Isolated from a Fecal Sample from a Healthy Korean.</title>
        <authorList>
            <person name="Lee S."/>
            <person name="Cho Y.J."/>
            <person name="Lee A.H."/>
            <person name="Chun J."/>
            <person name="Ha N.J."/>
            <person name="Ko G."/>
        </authorList>
    </citation>
    <scope>NUCLEOTIDE SEQUENCE [LARGE SCALE GENOMIC DNA]</scope>
    <source>
        <strain evidence="2 3">SPM0211</strain>
    </source>
</reference>
<dbReference type="Proteomes" id="UP000002971">
    <property type="component" value="Unassembled WGS sequence"/>
</dbReference>
<feature type="compositionally biased region" description="Basic and acidic residues" evidence="1">
    <location>
        <begin position="1"/>
        <end position="17"/>
    </location>
</feature>
<accession>F7R2Q0</accession>
<proteinExistence type="predicted"/>
<protein>
    <submittedName>
        <fullName evidence="2">Uncharacterized protein</fullName>
    </submittedName>
</protein>
<gene>
    <name evidence="2" type="ORF">LRU_01997</name>
</gene>
<feature type="region of interest" description="Disordered" evidence="1">
    <location>
        <begin position="1"/>
        <end position="23"/>
    </location>
</feature>